<feature type="domain" description="Transposase IS4-like" evidence="1">
    <location>
        <begin position="20"/>
        <end position="88"/>
    </location>
</feature>
<dbReference type="Proteomes" id="UP000698752">
    <property type="component" value="Unassembled WGS sequence"/>
</dbReference>
<reference evidence="3" key="1">
    <citation type="journal article" date="2021" name="Syst. Appl. Microbiol.">
        <title>Roseomonas hellenica sp. nov., isolated from roots of wild-growing Alkanna tinctoria.</title>
        <authorList>
            <person name="Rat A."/>
            <person name="Naranjo H.D."/>
            <person name="Lebbe L."/>
            <person name="Cnockaert M."/>
            <person name="Krigas N."/>
            <person name="Grigoriadou K."/>
            <person name="Maloupa E."/>
            <person name="Willems A."/>
        </authorList>
    </citation>
    <scope>NUCLEOTIDE SEQUENCE [LARGE SCALE GENOMIC DNA]</scope>
    <source>
        <strain evidence="3">LMG 31159</strain>
    </source>
</reference>
<accession>A0ABS5EPV3</accession>
<name>A0ABS5EPV3_9PROT</name>
<gene>
    <name evidence="2" type="ORF">GXW78_25555</name>
</gene>
<dbReference type="RefSeq" id="WP_211871758.1">
    <property type="nucleotide sequence ID" value="NZ_JAAEDI010000039.1"/>
</dbReference>
<protein>
    <submittedName>
        <fullName evidence="2">Transposase</fullName>
    </submittedName>
</protein>
<evidence type="ECO:0000313" key="3">
    <source>
        <dbReference type="Proteomes" id="UP000698752"/>
    </source>
</evidence>
<proteinExistence type="predicted"/>
<organism evidence="2 3">
    <name type="scientific">Neoroseomonas terrae</name>
    <dbReference type="NCBI Taxonomy" id="424799"/>
    <lineage>
        <taxon>Bacteria</taxon>
        <taxon>Pseudomonadati</taxon>
        <taxon>Pseudomonadota</taxon>
        <taxon>Alphaproteobacteria</taxon>
        <taxon>Acetobacterales</taxon>
        <taxon>Acetobacteraceae</taxon>
        <taxon>Neoroseomonas</taxon>
    </lineage>
</organism>
<sequence>MDKASDSVARGEGLAEAGIAEGIMHRGHARRPITAWRRWLNQALAPIRGQVERAFGTMKRSYGWRRVRYRGLSRSGAHLHLLCTAMNLRRPERLSD</sequence>
<dbReference type="InterPro" id="IPR002559">
    <property type="entry name" value="Transposase_11"/>
</dbReference>
<comment type="caution">
    <text evidence="2">The sequence shown here is derived from an EMBL/GenBank/DDBJ whole genome shotgun (WGS) entry which is preliminary data.</text>
</comment>
<evidence type="ECO:0000313" key="2">
    <source>
        <dbReference type="EMBL" id="MBR0653048.1"/>
    </source>
</evidence>
<dbReference type="EMBL" id="JAAEDI010000039">
    <property type="protein sequence ID" value="MBR0653048.1"/>
    <property type="molecule type" value="Genomic_DNA"/>
</dbReference>
<evidence type="ECO:0000259" key="1">
    <source>
        <dbReference type="Pfam" id="PF01609"/>
    </source>
</evidence>
<keyword evidence="3" id="KW-1185">Reference proteome</keyword>
<dbReference type="Pfam" id="PF01609">
    <property type="entry name" value="DDE_Tnp_1"/>
    <property type="match status" value="1"/>
</dbReference>